<accession>A0AAE3GDL3</accession>
<name>A0AAE3GDL3_9PSEU</name>
<comment type="caution">
    <text evidence="2">The sequence shown here is derived from an EMBL/GenBank/DDBJ whole genome shotgun (WGS) entry which is preliminary data.</text>
</comment>
<evidence type="ECO:0000313" key="3">
    <source>
        <dbReference type="Proteomes" id="UP001206128"/>
    </source>
</evidence>
<gene>
    <name evidence="2" type="ORF">LX83_003039</name>
</gene>
<dbReference type="RefSeq" id="WP_253771774.1">
    <property type="nucleotide sequence ID" value="NZ_JAMTCK010000006.1"/>
</dbReference>
<dbReference type="Gene3D" id="1.10.287.850">
    <property type="entry name" value="HP0062-like domain"/>
    <property type="match status" value="1"/>
</dbReference>
<proteinExistence type="predicted"/>
<sequence length="160" mass="16742">MTVTQQGVIVVASEQPEQVIQSLTAMAVANPLAAPAAAARLATALADQIPTTGSGKTVKVNPDNVLQAGKIINEQVESLRTTFDAASRDLIIDAPGGDIVSSEVAAAWNSRLAQADDSYAKRVQQYIDSLDKLCAQMREAAKQYGYTEEDITGSFGAGSA</sequence>
<evidence type="ECO:0000313" key="2">
    <source>
        <dbReference type="EMBL" id="MCP2166180.1"/>
    </source>
</evidence>
<reference evidence="2" key="1">
    <citation type="submission" date="2022-06" db="EMBL/GenBank/DDBJ databases">
        <title>Genomic Encyclopedia of Archaeal and Bacterial Type Strains, Phase II (KMG-II): from individual species to whole genera.</title>
        <authorList>
            <person name="Goeker M."/>
        </authorList>
    </citation>
    <scope>NUCLEOTIDE SEQUENCE</scope>
    <source>
        <strain evidence="2">DSM 43935</strain>
    </source>
</reference>
<dbReference type="Proteomes" id="UP001206128">
    <property type="component" value="Unassembled WGS sequence"/>
</dbReference>
<protein>
    <submittedName>
        <fullName evidence="2">PE family protein</fullName>
    </submittedName>
</protein>
<dbReference type="AlphaFoldDB" id="A0AAE3GDL3"/>
<organism evidence="2 3">
    <name type="scientific">Goodfellowiella coeruleoviolacea</name>
    <dbReference type="NCBI Taxonomy" id="334858"/>
    <lineage>
        <taxon>Bacteria</taxon>
        <taxon>Bacillati</taxon>
        <taxon>Actinomycetota</taxon>
        <taxon>Actinomycetes</taxon>
        <taxon>Pseudonocardiales</taxon>
        <taxon>Pseudonocardiaceae</taxon>
        <taxon>Goodfellowiella</taxon>
    </lineage>
</organism>
<dbReference type="EMBL" id="JAMTCK010000006">
    <property type="protein sequence ID" value="MCP2166180.1"/>
    <property type="molecule type" value="Genomic_DNA"/>
</dbReference>
<dbReference type="InterPro" id="IPR000084">
    <property type="entry name" value="PE-PGRS_N"/>
</dbReference>
<evidence type="ECO:0000259" key="1">
    <source>
        <dbReference type="Pfam" id="PF00934"/>
    </source>
</evidence>
<feature type="domain" description="PE" evidence="1">
    <location>
        <begin position="58"/>
        <end position="149"/>
    </location>
</feature>
<keyword evidence="3" id="KW-1185">Reference proteome</keyword>
<dbReference type="Pfam" id="PF00934">
    <property type="entry name" value="PE"/>
    <property type="match status" value="1"/>
</dbReference>